<evidence type="ECO:0000313" key="2">
    <source>
        <dbReference type="Proteomes" id="UP000032735"/>
    </source>
</evidence>
<dbReference type="HOGENOM" id="CLU_2848892_0_0_6"/>
<keyword evidence="2" id="KW-1185">Reference proteome</keyword>
<organism evidence="1 2">
    <name type="scientific">Xenorhabdus poinarii G6</name>
    <dbReference type="NCBI Taxonomy" id="1354304"/>
    <lineage>
        <taxon>Bacteria</taxon>
        <taxon>Pseudomonadati</taxon>
        <taxon>Pseudomonadota</taxon>
        <taxon>Gammaproteobacteria</taxon>
        <taxon>Enterobacterales</taxon>
        <taxon>Morganellaceae</taxon>
        <taxon>Xenorhabdus</taxon>
    </lineage>
</organism>
<protein>
    <submittedName>
        <fullName evidence="1">Uncharacterized protein</fullName>
    </submittedName>
</protein>
<gene>
    <name evidence="1" type="ORF">XPG1_0320</name>
</gene>
<dbReference type="Proteomes" id="UP000032735">
    <property type="component" value="Chromosome"/>
</dbReference>
<proteinExistence type="predicted"/>
<dbReference type="AlphaFoldDB" id="A0A068R1I5"/>
<accession>A0A068R1I5</accession>
<sequence>MPQIPAMRQCAKTTVSLLPLQTPGILTWQSRPLASFRKFAIYPPKTIPIIIVTVTQNNMNERYFI</sequence>
<reference evidence="1 2" key="1">
    <citation type="submission" date="2013-07" db="EMBL/GenBank/DDBJ databases">
        <authorList>
            <person name="Genoscope - CEA"/>
        </authorList>
    </citation>
    <scope>NUCLEOTIDE SEQUENCE [LARGE SCALE GENOMIC DNA]</scope>
    <source>
        <strain evidence="1 2">G6</strain>
    </source>
</reference>
<dbReference type="KEGG" id="xpo:XPG1_0320"/>
<dbReference type="STRING" id="1354304.XPG1_0320"/>
<dbReference type="EMBL" id="FO704551">
    <property type="protein sequence ID" value="CDG19975.1"/>
    <property type="molecule type" value="Genomic_DNA"/>
</dbReference>
<name>A0A068R1I5_9GAMM</name>
<evidence type="ECO:0000313" key="1">
    <source>
        <dbReference type="EMBL" id="CDG19975.1"/>
    </source>
</evidence>